<organism evidence="1 3">
    <name type="scientific">Glycine soja</name>
    <name type="common">Wild soybean</name>
    <dbReference type="NCBI Taxonomy" id="3848"/>
    <lineage>
        <taxon>Eukaryota</taxon>
        <taxon>Viridiplantae</taxon>
        <taxon>Streptophyta</taxon>
        <taxon>Embryophyta</taxon>
        <taxon>Tracheophyta</taxon>
        <taxon>Spermatophyta</taxon>
        <taxon>Magnoliopsida</taxon>
        <taxon>eudicotyledons</taxon>
        <taxon>Gunneridae</taxon>
        <taxon>Pentapetalae</taxon>
        <taxon>rosids</taxon>
        <taxon>fabids</taxon>
        <taxon>Fabales</taxon>
        <taxon>Fabaceae</taxon>
        <taxon>Papilionoideae</taxon>
        <taxon>50 kb inversion clade</taxon>
        <taxon>NPAAA clade</taxon>
        <taxon>indigoferoid/millettioid clade</taxon>
        <taxon>Phaseoleae</taxon>
        <taxon>Glycine</taxon>
        <taxon>Glycine subgen. Soja</taxon>
    </lineage>
</organism>
<evidence type="ECO:0000313" key="2">
    <source>
        <dbReference type="EMBL" id="RZC25889.1"/>
    </source>
</evidence>
<protein>
    <submittedName>
        <fullName evidence="1">tRNA pseudouridine synthase 1 isoform D</fullName>
    </submittedName>
    <submittedName>
        <fullName evidence="2">tRNA pseudouridine synthase 1 isoform E</fullName>
    </submittedName>
</protein>
<evidence type="ECO:0000313" key="1">
    <source>
        <dbReference type="EMBL" id="RZC25888.1"/>
    </source>
</evidence>
<name>A0A445LRE1_GLYSO</name>
<dbReference type="EMBL" id="QZWG01000002">
    <property type="protein sequence ID" value="RZC25889.1"/>
    <property type="molecule type" value="Genomic_DNA"/>
</dbReference>
<dbReference type="AlphaFoldDB" id="A0A445LRE1"/>
<proteinExistence type="predicted"/>
<keyword evidence="3" id="KW-1185">Reference proteome</keyword>
<accession>A0A445LRE1</accession>
<dbReference type="Proteomes" id="UP000289340">
    <property type="component" value="Chromosome 2"/>
</dbReference>
<dbReference type="EMBL" id="QZWG01000002">
    <property type="protein sequence ID" value="RZC25888.1"/>
    <property type="molecule type" value="Genomic_DNA"/>
</dbReference>
<gene>
    <name evidence="1" type="ORF">D0Y65_004538</name>
</gene>
<feature type="non-terminal residue" evidence="1">
    <location>
        <position position="1"/>
    </location>
</feature>
<sequence length="81" mass="9020">PIYKNLMGLSIEFGGPNRKQVVDVSSFFLILKLKRGFNVLTSFSHSRSHFVVQPPATASILKPSFAPPLVCDFMLVSLVWP</sequence>
<evidence type="ECO:0000313" key="3">
    <source>
        <dbReference type="Proteomes" id="UP000289340"/>
    </source>
</evidence>
<comment type="caution">
    <text evidence="1">The sequence shown here is derived from an EMBL/GenBank/DDBJ whole genome shotgun (WGS) entry which is preliminary data.</text>
</comment>
<reference evidence="1 3" key="1">
    <citation type="submission" date="2018-09" db="EMBL/GenBank/DDBJ databases">
        <title>A high-quality reference genome of wild soybean provides a powerful tool to mine soybean genomes.</title>
        <authorList>
            <person name="Xie M."/>
            <person name="Chung C.Y.L."/>
            <person name="Li M.-W."/>
            <person name="Wong F.-L."/>
            <person name="Chan T.-F."/>
            <person name="Lam H.-M."/>
        </authorList>
    </citation>
    <scope>NUCLEOTIDE SEQUENCE [LARGE SCALE GENOMIC DNA]</scope>
    <source>
        <strain evidence="3">cv. W05</strain>
        <tissue evidence="1">Hypocotyl of etiolated seedlings</tissue>
    </source>
</reference>